<keyword evidence="4" id="KW-1185">Reference proteome</keyword>
<gene>
    <name evidence="3" type="ORF">G5714_010351</name>
</gene>
<dbReference type="PROSITE" id="PS50103">
    <property type="entry name" value="ZF_C3H1"/>
    <property type="match status" value="1"/>
</dbReference>
<dbReference type="Proteomes" id="UP000579812">
    <property type="component" value="Unassembled WGS sequence"/>
</dbReference>
<keyword evidence="1" id="KW-0479">Metal-binding</keyword>
<sequence length="124" mass="13115">MSGQPTSDWEFERGSCCRGETDCRFAHPTGSAENTVTVCMDHAVPHALAKRVALEWQPVSPTHLQMATALLPTVPMMLGAPAVPAVSPYVAAATANASQDRCSGAEELSLIPMVPPTAMLRQAL</sequence>
<dbReference type="Gene3D" id="3.30.1370.210">
    <property type="match status" value="1"/>
</dbReference>
<dbReference type="GO" id="GO:0008270">
    <property type="term" value="F:zinc ion binding"/>
    <property type="evidence" value="ECO:0007669"/>
    <property type="project" value="UniProtKB-KW"/>
</dbReference>
<evidence type="ECO:0000313" key="3">
    <source>
        <dbReference type="EMBL" id="KAF4109278.1"/>
    </source>
</evidence>
<dbReference type="AlphaFoldDB" id="A0A7J6CPM1"/>
<dbReference type="InterPro" id="IPR000571">
    <property type="entry name" value="Znf_CCCH"/>
</dbReference>
<evidence type="ECO:0000256" key="1">
    <source>
        <dbReference type="PROSITE-ProRule" id="PRU00723"/>
    </source>
</evidence>
<feature type="zinc finger region" description="C3H1-type" evidence="1">
    <location>
        <begin position="1"/>
        <end position="30"/>
    </location>
</feature>
<keyword evidence="1" id="KW-0862">Zinc</keyword>
<feature type="domain" description="C3H1-type" evidence="2">
    <location>
        <begin position="1"/>
        <end position="30"/>
    </location>
</feature>
<organism evidence="3 4">
    <name type="scientific">Onychostoma macrolepis</name>
    <dbReference type="NCBI Taxonomy" id="369639"/>
    <lineage>
        <taxon>Eukaryota</taxon>
        <taxon>Metazoa</taxon>
        <taxon>Chordata</taxon>
        <taxon>Craniata</taxon>
        <taxon>Vertebrata</taxon>
        <taxon>Euteleostomi</taxon>
        <taxon>Actinopterygii</taxon>
        <taxon>Neopterygii</taxon>
        <taxon>Teleostei</taxon>
        <taxon>Ostariophysi</taxon>
        <taxon>Cypriniformes</taxon>
        <taxon>Cyprinidae</taxon>
        <taxon>Acrossocheilinae</taxon>
        <taxon>Onychostoma</taxon>
    </lineage>
</organism>
<proteinExistence type="predicted"/>
<protein>
    <recommendedName>
        <fullName evidence="2">C3H1-type domain-containing protein</fullName>
    </recommendedName>
</protein>
<name>A0A7J6CPM1_9TELE</name>
<evidence type="ECO:0000313" key="4">
    <source>
        <dbReference type="Proteomes" id="UP000579812"/>
    </source>
</evidence>
<keyword evidence="1" id="KW-0863">Zinc-finger</keyword>
<accession>A0A7J6CPM1</accession>
<reference evidence="3 4" key="1">
    <citation type="submission" date="2020-04" db="EMBL/GenBank/DDBJ databases">
        <title>Chromosome-level genome assembly of a cyprinid fish Onychostoma macrolepis by integration of Nanopore Sequencing, Bionano and Hi-C technology.</title>
        <authorList>
            <person name="Wang D."/>
        </authorList>
    </citation>
    <scope>NUCLEOTIDE SEQUENCE [LARGE SCALE GENOMIC DNA]</scope>
    <source>
        <strain evidence="3">SWU-2019</strain>
        <tissue evidence="3">Muscle</tissue>
    </source>
</reference>
<evidence type="ECO:0000259" key="2">
    <source>
        <dbReference type="PROSITE" id="PS50103"/>
    </source>
</evidence>
<dbReference type="EMBL" id="JAAMOB010000009">
    <property type="protein sequence ID" value="KAF4109278.1"/>
    <property type="molecule type" value="Genomic_DNA"/>
</dbReference>
<comment type="caution">
    <text evidence="3">The sequence shown here is derived from an EMBL/GenBank/DDBJ whole genome shotgun (WGS) entry which is preliminary data.</text>
</comment>